<dbReference type="SUPFAM" id="SSF56784">
    <property type="entry name" value="HAD-like"/>
    <property type="match status" value="1"/>
</dbReference>
<evidence type="ECO:0000256" key="1">
    <source>
        <dbReference type="SAM" id="MobiDB-lite"/>
    </source>
</evidence>
<dbReference type="InterPro" id="IPR036412">
    <property type="entry name" value="HAD-like_sf"/>
</dbReference>
<dbReference type="InterPro" id="IPR016181">
    <property type="entry name" value="Acyl_CoA_acyltransferase"/>
</dbReference>
<dbReference type="Pfam" id="PF00702">
    <property type="entry name" value="Hydrolase"/>
    <property type="match status" value="1"/>
</dbReference>
<comment type="caution">
    <text evidence="2">The sequence shown here is derived from an EMBL/GenBank/DDBJ whole genome shotgun (WGS) entry which is preliminary data.</text>
</comment>
<dbReference type="SUPFAM" id="SSF55729">
    <property type="entry name" value="Acyl-CoA N-acyltransferases (Nat)"/>
    <property type="match status" value="1"/>
</dbReference>
<reference evidence="3" key="1">
    <citation type="journal article" date="2019" name="Int. J. Syst. Evol. Microbiol.">
        <title>The Global Catalogue of Microorganisms (GCM) 10K type strain sequencing project: providing services to taxonomists for standard genome sequencing and annotation.</title>
        <authorList>
            <consortium name="The Broad Institute Genomics Platform"/>
            <consortium name="The Broad Institute Genome Sequencing Center for Infectious Disease"/>
            <person name="Wu L."/>
            <person name="Ma J."/>
        </authorList>
    </citation>
    <scope>NUCLEOTIDE SEQUENCE [LARGE SCALE GENOMIC DNA]</scope>
    <source>
        <strain evidence="3">CGMCC 4.7246</strain>
    </source>
</reference>
<feature type="region of interest" description="Disordered" evidence="1">
    <location>
        <begin position="327"/>
        <end position="347"/>
    </location>
</feature>
<organism evidence="2 3">
    <name type="scientific">Saccharothrix lopnurensis</name>
    <dbReference type="NCBI Taxonomy" id="1670621"/>
    <lineage>
        <taxon>Bacteria</taxon>
        <taxon>Bacillati</taxon>
        <taxon>Actinomycetota</taxon>
        <taxon>Actinomycetes</taxon>
        <taxon>Pseudonocardiales</taxon>
        <taxon>Pseudonocardiaceae</taxon>
        <taxon>Saccharothrix</taxon>
    </lineage>
</organism>
<keyword evidence="3" id="KW-1185">Reference proteome</keyword>
<dbReference type="InterPro" id="IPR010037">
    <property type="entry name" value="FkbH_domain"/>
</dbReference>
<dbReference type="NCBIfam" id="TIGR01686">
    <property type="entry name" value="FkbH"/>
    <property type="match status" value="1"/>
</dbReference>
<proteinExistence type="predicted"/>
<dbReference type="InterPro" id="IPR023214">
    <property type="entry name" value="HAD_sf"/>
</dbReference>
<accession>A0ABW1P991</accession>
<sequence>MDRSTALVKCLVWDLDNTLWQGTLLEDGGGVLREDVLRTVTALDERGVLQAVASRNDHDHAWARLEALGVAGYFVAARIGWGPKSAAVRDIAEELGFALGTIAFVDDQPAERAEVAHHLPEVRCLTHEDVPGLLDLPDFTPEAVTEDSRRRRARYQAGRQRTHAKEEFAGADQDFLRSLEMRLGIRRAGPDDLTRVAELTLRTSQMNATGVHYPDAALRELLDDPAHEVLVATMDDRFGAHGAIGVVLVEKHDRVWRLKLLATSCRVVAFGAGAVILTWLADQAYRARVHLVADFRRTDRNRVMEVAYRFSGYTDDPCPCRAEIGAEIDADTTGDGDGAGDRDGDGAGEVQRLHLVPAPQPPPATMALYAPELMTAAVR</sequence>
<dbReference type="Gene3D" id="3.40.630.30">
    <property type="match status" value="1"/>
</dbReference>
<protein>
    <submittedName>
        <fullName evidence="2">HAD-IIIC family phosphatase</fullName>
    </submittedName>
</protein>
<dbReference type="InterPro" id="IPR010033">
    <property type="entry name" value="HAD_SF_ppase_IIIC"/>
</dbReference>
<dbReference type="Gene3D" id="3.40.50.1000">
    <property type="entry name" value="HAD superfamily/HAD-like"/>
    <property type="match status" value="1"/>
</dbReference>
<name>A0ABW1P991_9PSEU</name>
<dbReference type="NCBIfam" id="TIGR01681">
    <property type="entry name" value="HAD-SF-IIIC"/>
    <property type="match status" value="1"/>
</dbReference>
<gene>
    <name evidence="2" type="ORF">ACFP3R_21215</name>
</gene>
<evidence type="ECO:0000313" key="3">
    <source>
        <dbReference type="Proteomes" id="UP001596220"/>
    </source>
</evidence>
<evidence type="ECO:0000313" key="2">
    <source>
        <dbReference type="EMBL" id="MFC6091796.1"/>
    </source>
</evidence>
<dbReference type="RefSeq" id="WP_380638098.1">
    <property type="nucleotide sequence ID" value="NZ_JBHSQO010000021.1"/>
</dbReference>
<dbReference type="EMBL" id="JBHSQO010000021">
    <property type="protein sequence ID" value="MFC6091796.1"/>
    <property type="molecule type" value="Genomic_DNA"/>
</dbReference>
<dbReference type="Proteomes" id="UP001596220">
    <property type="component" value="Unassembled WGS sequence"/>
</dbReference>